<feature type="region of interest" description="Disordered" evidence="1">
    <location>
        <begin position="156"/>
        <end position="183"/>
    </location>
</feature>
<evidence type="ECO:0000256" key="1">
    <source>
        <dbReference type="SAM" id="MobiDB-lite"/>
    </source>
</evidence>
<dbReference type="EMBL" id="JADGJQ010000083">
    <property type="protein sequence ID" value="KAJ3171862.1"/>
    <property type="molecule type" value="Genomic_DNA"/>
</dbReference>
<feature type="compositionally biased region" description="Acidic residues" evidence="1">
    <location>
        <begin position="156"/>
        <end position="174"/>
    </location>
</feature>
<name>A0AAD5XJ83_9FUNG</name>
<sequence length="200" mass="22280">MLACYSPDTVINSTDIDTIHNVITLMELAHAEFGRFSWVVDVDQWTVDCLDESLDTTWWVKATRGSIQDAQFLCQQDGPLAPNADYLRLHASLGRVLWASGRAEELAAADEEDPDTFPEAVEELVAADEEDPEELAAADEEDPDTFPESVEELVAADEEDPEELAAADEEDPDTFPESVREPIQRVVETVAEEDWRIEVA</sequence>
<reference evidence="2" key="1">
    <citation type="submission" date="2020-05" db="EMBL/GenBank/DDBJ databases">
        <title>Phylogenomic resolution of chytrid fungi.</title>
        <authorList>
            <person name="Stajich J.E."/>
            <person name="Amses K."/>
            <person name="Simmons R."/>
            <person name="Seto K."/>
            <person name="Myers J."/>
            <person name="Bonds A."/>
            <person name="Quandt C.A."/>
            <person name="Barry K."/>
            <person name="Liu P."/>
            <person name="Grigoriev I."/>
            <person name="Longcore J.E."/>
            <person name="James T.Y."/>
        </authorList>
    </citation>
    <scope>NUCLEOTIDE SEQUENCE</scope>
    <source>
        <strain evidence="2">JEL0379</strain>
    </source>
</reference>
<comment type="caution">
    <text evidence="2">The sequence shown here is derived from an EMBL/GenBank/DDBJ whole genome shotgun (WGS) entry which is preliminary data.</text>
</comment>
<gene>
    <name evidence="2" type="ORF">HDU87_008252</name>
</gene>
<evidence type="ECO:0000313" key="2">
    <source>
        <dbReference type="EMBL" id="KAJ3171862.1"/>
    </source>
</evidence>
<feature type="region of interest" description="Disordered" evidence="1">
    <location>
        <begin position="128"/>
        <end position="147"/>
    </location>
</feature>
<dbReference type="AlphaFoldDB" id="A0AAD5XJ83"/>
<evidence type="ECO:0000313" key="3">
    <source>
        <dbReference type="Proteomes" id="UP001212152"/>
    </source>
</evidence>
<dbReference type="Proteomes" id="UP001212152">
    <property type="component" value="Unassembled WGS sequence"/>
</dbReference>
<keyword evidence="3" id="KW-1185">Reference proteome</keyword>
<evidence type="ECO:0008006" key="4">
    <source>
        <dbReference type="Google" id="ProtNLM"/>
    </source>
</evidence>
<accession>A0AAD5XJ83</accession>
<protein>
    <recommendedName>
        <fullName evidence="4">HNH nuclease domain-containing protein</fullName>
    </recommendedName>
</protein>
<organism evidence="2 3">
    <name type="scientific">Geranomyces variabilis</name>
    <dbReference type="NCBI Taxonomy" id="109894"/>
    <lineage>
        <taxon>Eukaryota</taxon>
        <taxon>Fungi</taxon>
        <taxon>Fungi incertae sedis</taxon>
        <taxon>Chytridiomycota</taxon>
        <taxon>Chytridiomycota incertae sedis</taxon>
        <taxon>Chytridiomycetes</taxon>
        <taxon>Spizellomycetales</taxon>
        <taxon>Powellomycetaceae</taxon>
        <taxon>Geranomyces</taxon>
    </lineage>
</organism>
<proteinExistence type="predicted"/>